<feature type="transmembrane region" description="Helical" evidence="8">
    <location>
        <begin position="466"/>
        <end position="494"/>
    </location>
</feature>
<feature type="transmembrane region" description="Helical" evidence="8">
    <location>
        <begin position="358"/>
        <end position="376"/>
    </location>
</feature>
<dbReference type="Gene3D" id="1.20.1530.20">
    <property type="match status" value="1"/>
</dbReference>
<dbReference type="SUPFAM" id="SSF116726">
    <property type="entry name" value="TrkA C-terminal domain-like"/>
    <property type="match status" value="2"/>
</dbReference>
<feature type="domain" description="RCK C-terminal" evidence="9">
    <location>
        <begin position="584"/>
        <end position="670"/>
    </location>
</feature>
<dbReference type="InterPro" id="IPR036721">
    <property type="entry name" value="RCK_C_sf"/>
</dbReference>
<feature type="transmembrane region" description="Helical" evidence="8">
    <location>
        <begin position="91"/>
        <end position="113"/>
    </location>
</feature>
<dbReference type="EMBL" id="OW150024">
    <property type="protein sequence ID" value="CAH2030531.1"/>
    <property type="molecule type" value="Genomic_DNA"/>
</dbReference>
<dbReference type="RefSeq" id="WP_305731464.1">
    <property type="nucleotide sequence ID" value="NZ_OW150024.1"/>
</dbReference>
<dbReference type="PROSITE" id="PS51202">
    <property type="entry name" value="RCK_C"/>
    <property type="match status" value="2"/>
</dbReference>
<dbReference type="PANTHER" id="PTHR42751">
    <property type="entry name" value="SODIUM/HYDROGEN EXCHANGER FAMILY/TRKA DOMAIN PROTEIN"/>
    <property type="match status" value="1"/>
</dbReference>
<feature type="transmembrane region" description="Helical" evidence="8">
    <location>
        <begin position="515"/>
        <end position="533"/>
    </location>
</feature>
<keyword evidence="5 8" id="KW-0812">Transmembrane</keyword>
<name>A0ABN8HCZ0_9BACT</name>
<gene>
    <name evidence="10" type="ORF">GEAMG1_0718</name>
</gene>
<feature type="transmembrane region" description="Helical" evidence="8">
    <location>
        <begin position="61"/>
        <end position="79"/>
    </location>
</feature>
<feature type="transmembrane region" description="Helical" evidence="8">
    <location>
        <begin position="119"/>
        <end position="137"/>
    </location>
</feature>
<feature type="transmembrane region" description="Helical" evidence="8">
    <location>
        <begin position="181"/>
        <end position="206"/>
    </location>
</feature>
<keyword evidence="4" id="KW-0406">Ion transport</keyword>
<comment type="subcellular location">
    <subcellularLocation>
        <location evidence="1">Membrane</location>
        <topology evidence="1">Multi-pass membrane protein</topology>
    </subcellularLocation>
</comment>
<dbReference type="Pfam" id="PF00999">
    <property type="entry name" value="Na_H_Exchanger"/>
    <property type="match status" value="1"/>
</dbReference>
<keyword evidence="3" id="KW-0813">Transport</keyword>
<sequence>MESINLIQDLAIILLGAGLAGALCRRAGLSVIVGYLLAGIVLGPHTPPFSFILDVQRIETLSQIGLVFLMFAIGLGLSLSKLQKMGAATLLATGLGAFFVLNLTQVLGGILGWSTTQSLFIAAMFMVSSSAVIAKVIKDMNLGRERSGQLALGITVLEDVVAVVMLTVLSTQASASASASAGVGALLTGMSAFVVLLVIAALFFIPKLLRRMEAKSDPELQTIVVAGILFLMAIMAAKAGYSLALGAYLLGAVIAELPQKSGVDKSFSGMRDMFSSVFFVSIGMMIDVRLMLDVWPWILGLCLFTLLARTLATGFALILVGTPPRTARRAGLALTPLGEFTFVIAQLGVTTTVLPPKFYPIAVGVSLLTVLITPIVNRHAEPMLDWIEAREPAWMRRGLEIYHGWLAQLSDLQGSQLWWQLSKKRLLQIALEALFITGLILFSQTLLRFFQQGPLAAVLTPQALTISFWVTIGFLVLIPLFAMWRNCSVLALMFAELTQSRIRLPAPLVENGFKAFSAVIIAYWLSGIVPLASLSKWSWLAIAAVLATVLLVFSHRLIYLHSKWQVSVKDIFTAETATDEAARRQAWPQRYQDWQINVQEIMLPEYAACSGASIADLNIRSRFGCSVVEIERQGYTIIAPESTMPLYPGDRLLLLGTAEQIDALRCELGRQQESAVRGDFDAARLETVVVEQGPRIGASLAELRIPLHTGVLVVGIRRGTRKIVNPSGDERLVAGDELLSLGSPEQLRRFKRWLVQDGESADVVPAA</sequence>
<dbReference type="Proteomes" id="UP001295463">
    <property type="component" value="Chromosome"/>
</dbReference>
<keyword evidence="4" id="KW-0633">Potassium transport</keyword>
<evidence type="ECO:0000256" key="5">
    <source>
        <dbReference type="ARBA" id="ARBA00022692"/>
    </source>
</evidence>
<feature type="transmembrane region" description="Helical" evidence="8">
    <location>
        <begin position="426"/>
        <end position="446"/>
    </location>
</feature>
<feature type="transmembrane region" description="Helical" evidence="8">
    <location>
        <begin position="298"/>
        <end position="320"/>
    </location>
</feature>
<dbReference type="Gene3D" id="3.30.70.1450">
    <property type="entry name" value="Regulator of K+ conductance, C-terminal domain"/>
    <property type="match status" value="2"/>
</dbReference>
<protein>
    <submittedName>
        <fullName evidence="10">Sodium/hydrogen exchanger</fullName>
    </submittedName>
</protein>
<evidence type="ECO:0000256" key="8">
    <source>
        <dbReference type="SAM" id="Phobius"/>
    </source>
</evidence>
<feature type="domain" description="RCK C-terminal" evidence="9">
    <location>
        <begin position="672"/>
        <end position="756"/>
    </location>
</feature>
<evidence type="ECO:0000313" key="11">
    <source>
        <dbReference type="Proteomes" id="UP001295463"/>
    </source>
</evidence>
<feature type="transmembrane region" description="Helical" evidence="8">
    <location>
        <begin position="12"/>
        <end position="41"/>
    </location>
</feature>
<dbReference type="InterPro" id="IPR006037">
    <property type="entry name" value="RCK_C"/>
</dbReference>
<keyword evidence="7 8" id="KW-0472">Membrane</keyword>
<feature type="transmembrane region" description="Helical" evidence="8">
    <location>
        <begin position="332"/>
        <end position="352"/>
    </location>
</feature>
<reference evidence="10 11" key="1">
    <citation type="submission" date="2022-03" db="EMBL/GenBank/DDBJ databases">
        <authorList>
            <person name="Koch H."/>
        </authorList>
    </citation>
    <scope>NUCLEOTIDE SEQUENCE [LARGE SCALE GENOMIC DNA]</scope>
    <source>
        <strain evidence="10 11">G1</strain>
    </source>
</reference>
<comment type="similarity">
    <text evidence="2">Belongs to the monovalent cation:proton antiporter 2 (CPA2) transporter (TC 2.A.37) family.</text>
</comment>
<evidence type="ECO:0000256" key="2">
    <source>
        <dbReference type="ARBA" id="ARBA00005551"/>
    </source>
</evidence>
<evidence type="ECO:0000313" key="10">
    <source>
        <dbReference type="EMBL" id="CAH2030531.1"/>
    </source>
</evidence>
<evidence type="ECO:0000256" key="7">
    <source>
        <dbReference type="ARBA" id="ARBA00023136"/>
    </source>
</evidence>
<feature type="transmembrane region" description="Helical" evidence="8">
    <location>
        <begin position="218"/>
        <end position="237"/>
    </location>
</feature>
<keyword evidence="6 8" id="KW-1133">Transmembrane helix</keyword>
<dbReference type="InterPro" id="IPR006153">
    <property type="entry name" value="Cation/H_exchanger_TM"/>
</dbReference>
<evidence type="ECO:0000256" key="1">
    <source>
        <dbReference type="ARBA" id="ARBA00004141"/>
    </source>
</evidence>
<keyword evidence="4" id="KW-0630">Potassium</keyword>
<evidence type="ECO:0000256" key="3">
    <source>
        <dbReference type="ARBA" id="ARBA00022448"/>
    </source>
</evidence>
<feature type="transmembrane region" description="Helical" evidence="8">
    <location>
        <begin position="539"/>
        <end position="559"/>
    </location>
</feature>
<evidence type="ECO:0000259" key="9">
    <source>
        <dbReference type="PROSITE" id="PS51202"/>
    </source>
</evidence>
<dbReference type="Pfam" id="PF02080">
    <property type="entry name" value="TrkA_C"/>
    <property type="match status" value="2"/>
</dbReference>
<keyword evidence="11" id="KW-1185">Reference proteome</keyword>
<accession>A0ABN8HCZ0</accession>
<evidence type="ECO:0000256" key="4">
    <source>
        <dbReference type="ARBA" id="ARBA00022538"/>
    </source>
</evidence>
<proteinExistence type="inferred from homology"/>
<evidence type="ECO:0000256" key="6">
    <source>
        <dbReference type="ARBA" id="ARBA00022989"/>
    </source>
</evidence>
<dbReference type="PANTHER" id="PTHR42751:SF3">
    <property type="entry name" value="SODIUM_GLUTAMATE SYMPORTER"/>
    <property type="match status" value="1"/>
</dbReference>
<organism evidence="10 11">
    <name type="scientific">Trichlorobacter ammonificans</name>
    <dbReference type="NCBI Taxonomy" id="2916410"/>
    <lineage>
        <taxon>Bacteria</taxon>
        <taxon>Pseudomonadati</taxon>
        <taxon>Thermodesulfobacteriota</taxon>
        <taxon>Desulfuromonadia</taxon>
        <taxon>Geobacterales</taxon>
        <taxon>Geobacteraceae</taxon>
        <taxon>Trichlorobacter</taxon>
    </lineage>
</organism>
<dbReference type="InterPro" id="IPR038770">
    <property type="entry name" value="Na+/solute_symporter_sf"/>
</dbReference>
<feature type="transmembrane region" description="Helical" evidence="8">
    <location>
        <begin position="149"/>
        <end position="169"/>
    </location>
</feature>